<dbReference type="Pfam" id="PF08597">
    <property type="entry name" value="eIF3_subunit"/>
    <property type="match status" value="1"/>
</dbReference>
<feature type="compositionally biased region" description="Acidic residues" evidence="1">
    <location>
        <begin position="1"/>
        <end position="20"/>
    </location>
</feature>
<accession>A0A6T7HVD2</accession>
<sequence>MADNWDEDSDDDWDVEDDELDARLGKLSTGGEAAPVINDEDEDLAVKEKARAEQYATVELKKKGNALAEKKRKDKDAAEEVELARKAIELEADMEANMTIEERRLLAKQRIEDADHALTDDLFGGVDRSGPVGVVDAGSKAMGAGDTVVLKDLKDHLKHARKVGQCLKAHGKIHLAAAFLKEVIQESSDALDDGAITEIISICNVIKNEKVAASKKKVKGQAQKSAKRDKVAETKAKKLSAELYGDNDNYDAYDEMGGAYEDDFF</sequence>
<feature type="region of interest" description="Disordered" evidence="1">
    <location>
        <begin position="1"/>
        <end position="34"/>
    </location>
</feature>
<evidence type="ECO:0000256" key="1">
    <source>
        <dbReference type="SAM" id="MobiDB-lite"/>
    </source>
</evidence>
<protein>
    <recommendedName>
        <fullName evidence="4">Eukaryotic translation initiation factor 3 30 kDa subunit</fullName>
    </recommendedName>
</protein>
<dbReference type="AlphaFoldDB" id="A0A6T7HVD2"/>
<evidence type="ECO:0008006" key="4">
    <source>
        <dbReference type="Google" id="ProtNLM"/>
    </source>
</evidence>
<dbReference type="EMBL" id="HBHQ01014369">
    <property type="protein sequence ID" value="CAD9817748.1"/>
    <property type="molecule type" value="Transcribed_RNA"/>
</dbReference>
<reference evidence="3" key="1">
    <citation type="submission" date="2021-01" db="EMBL/GenBank/DDBJ databases">
        <authorList>
            <person name="Corre E."/>
            <person name="Pelletier E."/>
            <person name="Niang G."/>
            <person name="Scheremetjew M."/>
            <person name="Finn R."/>
            <person name="Kale V."/>
            <person name="Holt S."/>
            <person name="Cochrane G."/>
            <person name="Meng A."/>
            <person name="Brown T."/>
            <person name="Cohen L."/>
        </authorList>
    </citation>
    <scope>NUCLEOTIDE SEQUENCE</scope>
    <source>
        <strain evidence="3">CCMP2084</strain>
    </source>
</reference>
<name>A0A6T7HVD2_9STRA</name>
<dbReference type="PANTHER" id="PTHR21681:SF0">
    <property type="entry name" value="EUKARYOTIC TRANSLATION INITIATION FACTOR 3 SUBUNIT J"/>
    <property type="match status" value="1"/>
</dbReference>
<organism evidence="3">
    <name type="scientific">Attheya septentrionalis</name>
    <dbReference type="NCBI Taxonomy" id="420275"/>
    <lineage>
        <taxon>Eukaryota</taxon>
        <taxon>Sar</taxon>
        <taxon>Stramenopiles</taxon>
        <taxon>Ochrophyta</taxon>
        <taxon>Bacillariophyta</taxon>
        <taxon>Coscinodiscophyceae</taxon>
        <taxon>Chaetocerotophycidae</taxon>
        <taxon>Chaetocerotales</taxon>
        <taxon>Attheyaceae</taxon>
        <taxon>Attheya</taxon>
    </lineage>
</organism>
<dbReference type="GO" id="GO:0003743">
    <property type="term" value="F:translation initiation factor activity"/>
    <property type="evidence" value="ECO:0007669"/>
    <property type="project" value="InterPro"/>
</dbReference>
<dbReference type="GO" id="GO:0005852">
    <property type="term" value="C:eukaryotic translation initiation factor 3 complex"/>
    <property type="evidence" value="ECO:0007669"/>
    <property type="project" value="InterPro"/>
</dbReference>
<gene>
    <name evidence="2" type="ORF">ASEP1449_LOCUS9579</name>
    <name evidence="3" type="ORF">ASEP1449_LOCUS9580</name>
</gene>
<evidence type="ECO:0000313" key="3">
    <source>
        <dbReference type="EMBL" id="CAD9817748.1"/>
    </source>
</evidence>
<dbReference type="InterPro" id="IPR013906">
    <property type="entry name" value="eIF3j"/>
</dbReference>
<evidence type="ECO:0000313" key="2">
    <source>
        <dbReference type="EMBL" id="CAD9817747.1"/>
    </source>
</evidence>
<dbReference type="PANTHER" id="PTHR21681">
    <property type="entry name" value="EUKARYOTIC TRANSLATION INITIATION FACTOR 3 SUBUNIT J"/>
    <property type="match status" value="1"/>
</dbReference>
<dbReference type="EMBL" id="HBHQ01014368">
    <property type="protein sequence ID" value="CAD9817747.1"/>
    <property type="molecule type" value="Transcribed_RNA"/>
</dbReference>
<proteinExistence type="predicted"/>